<dbReference type="Proteomes" id="UP000238479">
    <property type="component" value="Chromosome 4"/>
</dbReference>
<dbReference type="InterPro" id="IPR002885">
    <property type="entry name" value="PPR_rpt"/>
</dbReference>
<gene>
    <name evidence="3" type="ORF">RchiOBHm_Chr4g0418891</name>
</gene>
<keyword evidence="4" id="KW-1185">Reference proteome</keyword>
<dbReference type="NCBIfam" id="TIGR00756">
    <property type="entry name" value="PPR"/>
    <property type="match status" value="3"/>
</dbReference>
<accession>A0A2P6QXG3</accession>
<dbReference type="InterPro" id="IPR011990">
    <property type="entry name" value="TPR-like_helical_dom_sf"/>
</dbReference>
<dbReference type="AlphaFoldDB" id="A0A2P6QXG3"/>
<dbReference type="Gramene" id="PRQ38883">
    <property type="protein sequence ID" value="PRQ38883"/>
    <property type="gene ID" value="RchiOBHm_Chr4g0418891"/>
</dbReference>
<dbReference type="GO" id="GO:0003723">
    <property type="term" value="F:RNA binding"/>
    <property type="evidence" value="ECO:0007669"/>
    <property type="project" value="InterPro"/>
</dbReference>
<dbReference type="InterPro" id="IPR046960">
    <property type="entry name" value="PPR_At4g14850-like_plant"/>
</dbReference>
<feature type="repeat" description="PPR" evidence="2">
    <location>
        <begin position="13"/>
        <end position="47"/>
    </location>
</feature>
<dbReference type="Gene3D" id="1.25.40.10">
    <property type="entry name" value="Tetratricopeptide repeat domain"/>
    <property type="match status" value="2"/>
</dbReference>
<name>A0A2P6QXG3_ROSCH</name>
<evidence type="ECO:0000313" key="3">
    <source>
        <dbReference type="EMBL" id="PRQ38883.1"/>
    </source>
</evidence>
<dbReference type="GO" id="GO:0009451">
    <property type="term" value="P:RNA modification"/>
    <property type="evidence" value="ECO:0007669"/>
    <property type="project" value="InterPro"/>
</dbReference>
<dbReference type="Pfam" id="PF01535">
    <property type="entry name" value="PPR"/>
    <property type="match status" value="2"/>
</dbReference>
<dbReference type="PANTHER" id="PTHR47926:SF407">
    <property type="entry name" value="(WILD MALAYSIAN BANANA) HYPOTHETICAL PROTEIN"/>
    <property type="match status" value="1"/>
</dbReference>
<organism evidence="3 4">
    <name type="scientific">Rosa chinensis</name>
    <name type="common">China rose</name>
    <dbReference type="NCBI Taxonomy" id="74649"/>
    <lineage>
        <taxon>Eukaryota</taxon>
        <taxon>Viridiplantae</taxon>
        <taxon>Streptophyta</taxon>
        <taxon>Embryophyta</taxon>
        <taxon>Tracheophyta</taxon>
        <taxon>Spermatophyta</taxon>
        <taxon>Magnoliopsida</taxon>
        <taxon>eudicotyledons</taxon>
        <taxon>Gunneridae</taxon>
        <taxon>Pentapetalae</taxon>
        <taxon>rosids</taxon>
        <taxon>fabids</taxon>
        <taxon>Rosales</taxon>
        <taxon>Rosaceae</taxon>
        <taxon>Rosoideae</taxon>
        <taxon>Rosoideae incertae sedis</taxon>
        <taxon>Rosa</taxon>
    </lineage>
</organism>
<dbReference type="PROSITE" id="PS51375">
    <property type="entry name" value="PPR"/>
    <property type="match status" value="1"/>
</dbReference>
<protein>
    <submittedName>
        <fullName evidence="3">Putative pentatricopeptide</fullName>
    </submittedName>
</protein>
<comment type="caution">
    <text evidence="3">The sequence shown here is derived from an EMBL/GenBank/DDBJ whole genome shotgun (WGS) entry which is preliminary data.</text>
</comment>
<dbReference type="PANTHER" id="PTHR47926">
    <property type="entry name" value="PENTATRICOPEPTIDE REPEAT-CONTAINING PROTEIN"/>
    <property type="match status" value="1"/>
</dbReference>
<dbReference type="Pfam" id="PF12854">
    <property type="entry name" value="PPR_1"/>
    <property type="match status" value="1"/>
</dbReference>
<proteinExistence type="predicted"/>
<dbReference type="EMBL" id="PDCK01000042">
    <property type="protein sequence ID" value="PRQ38883.1"/>
    <property type="molecule type" value="Genomic_DNA"/>
</dbReference>
<evidence type="ECO:0000256" key="2">
    <source>
        <dbReference type="PROSITE-ProRule" id="PRU00708"/>
    </source>
</evidence>
<evidence type="ECO:0000256" key="1">
    <source>
        <dbReference type="ARBA" id="ARBA00022737"/>
    </source>
</evidence>
<dbReference type="OMA" id="IRSMSMK"/>
<evidence type="ECO:0000313" key="4">
    <source>
        <dbReference type="Proteomes" id="UP000238479"/>
    </source>
</evidence>
<sequence>MLLHFRSSCSEPDPVSCNIMVAGYVKSGDLDNARQMFDKMPMRGCGYEECRCDAESADIKLNSITFIGVLSACCHSGLVEAGERYFKSMKNVYHIQPNIKHYGCMVDLLGRAGRVEDAEKMIRSMSMKADVVIWGTLLAACTTHGKSRNRRNG</sequence>
<reference evidence="3 4" key="1">
    <citation type="journal article" date="2018" name="Nat. Genet.">
        <title>The Rosa genome provides new insights in the design of modern roses.</title>
        <authorList>
            <person name="Bendahmane M."/>
        </authorList>
    </citation>
    <scope>NUCLEOTIDE SEQUENCE [LARGE SCALE GENOMIC DNA]</scope>
    <source>
        <strain evidence="4">cv. Old Blush</strain>
    </source>
</reference>
<keyword evidence="1" id="KW-0677">Repeat</keyword>